<reference evidence="2" key="1">
    <citation type="journal article" date="2021" name="IMA Fungus">
        <title>Genomic characterization of three marine fungi, including Emericellopsis atlantica sp. nov. with signatures of a generalist lifestyle and marine biomass degradation.</title>
        <authorList>
            <person name="Hagestad O.C."/>
            <person name="Hou L."/>
            <person name="Andersen J.H."/>
            <person name="Hansen E.H."/>
            <person name="Altermark B."/>
            <person name="Li C."/>
            <person name="Kuhnert E."/>
            <person name="Cox R.J."/>
            <person name="Crous P.W."/>
            <person name="Spatafora J.W."/>
            <person name="Lail K."/>
            <person name="Amirebrahimi M."/>
            <person name="Lipzen A."/>
            <person name="Pangilinan J."/>
            <person name="Andreopoulos W."/>
            <person name="Hayes R.D."/>
            <person name="Ng V."/>
            <person name="Grigoriev I.V."/>
            <person name="Jackson S.A."/>
            <person name="Sutton T.D.S."/>
            <person name="Dobson A.D.W."/>
            <person name="Rama T."/>
        </authorList>
    </citation>
    <scope>NUCLEOTIDE SEQUENCE</scope>
    <source>
        <strain evidence="2">TRa018bII</strain>
    </source>
</reference>
<name>A0A9P7YP54_9HELO</name>
<dbReference type="PANTHER" id="PTHR11695:SF294">
    <property type="entry name" value="RETICULON-4-INTERACTING PROTEIN 1, MITOCHONDRIAL"/>
    <property type="match status" value="1"/>
</dbReference>
<accession>A0A9P7YP54</accession>
<evidence type="ECO:0000313" key="2">
    <source>
        <dbReference type="EMBL" id="KAG9237156.1"/>
    </source>
</evidence>
<dbReference type="PANTHER" id="PTHR11695">
    <property type="entry name" value="ALCOHOL DEHYDROGENASE RELATED"/>
    <property type="match status" value="1"/>
</dbReference>
<dbReference type="InterPro" id="IPR011032">
    <property type="entry name" value="GroES-like_sf"/>
</dbReference>
<dbReference type="Gene3D" id="3.90.180.10">
    <property type="entry name" value="Medium-chain alcohol dehydrogenases, catalytic domain"/>
    <property type="match status" value="1"/>
</dbReference>
<dbReference type="EMBL" id="MU251392">
    <property type="protein sequence ID" value="KAG9237156.1"/>
    <property type="molecule type" value="Genomic_DNA"/>
</dbReference>
<gene>
    <name evidence="2" type="ORF">BJ875DRAFT_370559</name>
</gene>
<proteinExistence type="predicted"/>
<dbReference type="OrthoDB" id="3509362at2759"/>
<dbReference type="Pfam" id="PF13602">
    <property type="entry name" value="ADH_zinc_N_2"/>
    <property type="match status" value="1"/>
</dbReference>
<dbReference type="CDD" id="cd08267">
    <property type="entry name" value="MDR1"/>
    <property type="match status" value="1"/>
</dbReference>
<protein>
    <recommendedName>
        <fullName evidence="1">Enoyl reductase (ER) domain-containing protein</fullName>
    </recommendedName>
</protein>
<dbReference type="SMART" id="SM00829">
    <property type="entry name" value="PKS_ER"/>
    <property type="match status" value="1"/>
</dbReference>
<dbReference type="AlphaFoldDB" id="A0A9P7YP54"/>
<dbReference type="Pfam" id="PF08240">
    <property type="entry name" value="ADH_N"/>
    <property type="match status" value="1"/>
</dbReference>
<dbReference type="InterPro" id="IPR020843">
    <property type="entry name" value="ER"/>
</dbReference>
<dbReference type="GO" id="GO:0016491">
    <property type="term" value="F:oxidoreductase activity"/>
    <property type="evidence" value="ECO:0007669"/>
    <property type="project" value="InterPro"/>
</dbReference>
<organism evidence="2 3">
    <name type="scientific">Amylocarpus encephaloides</name>
    <dbReference type="NCBI Taxonomy" id="45428"/>
    <lineage>
        <taxon>Eukaryota</taxon>
        <taxon>Fungi</taxon>
        <taxon>Dikarya</taxon>
        <taxon>Ascomycota</taxon>
        <taxon>Pezizomycotina</taxon>
        <taxon>Leotiomycetes</taxon>
        <taxon>Helotiales</taxon>
        <taxon>Helotiales incertae sedis</taxon>
        <taxon>Amylocarpus</taxon>
    </lineage>
</organism>
<evidence type="ECO:0000313" key="3">
    <source>
        <dbReference type="Proteomes" id="UP000824998"/>
    </source>
</evidence>
<dbReference type="SUPFAM" id="SSF50129">
    <property type="entry name" value="GroES-like"/>
    <property type="match status" value="1"/>
</dbReference>
<dbReference type="GO" id="GO:0005739">
    <property type="term" value="C:mitochondrion"/>
    <property type="evidence" value="ECO:0007669"/>
    <property type="project" value="TreeGrafter"/>
</dbReference>
<comment type="caution">
    <text evidence="2">The sequence shown here is derived from an EMBL/GenBank/DDBJ whole genome shotgun (WGS) entry which is preliminary data.</text>
</comment>
<evidence type="ECO:0000259" key="1">
    <source>
        <dbReference type="SMART" id="SM00829"/>
    </source>
</evidence>
<dbReference type="Gene3D" id="3.40.50.720">
    <property type="entry name" value="NAD(P)-binding Rossmann-like Domain"/>
    <property type="match status" value="1"/>
</dbReference>
<dbReference type="SUPFAM" id="SSF51735">
    <property type="entry name" value="NAD(P)-binding Rossmann-fold domains"/>
    <property type="match status" value="1"/>
</dbReference>
<dbReference type="InterPro" id="IPR050700">
    <property type="entry name" value="YIM1/Zinc_Alcohol_DH_Fams"/>
</dbReference>
<dbReference type="Proteomes" id="UP000824998">
    <property type="component" value="Unassembled WGS sequence"/>
</dbReference>
<dbReference type="InterPro" id="IPR036291">
    <property type="entry name" value="NAD(P)-bd_dom_sf"/>
</dbReference>
<feature type="domain" description="Enoyl reductase (ER)" evidence="1">
    <location>
        <begin position="11"/>
        <end position="347"/>
    </location>
</feature>
<sequence length="351" mass="36964">MKAWTHSKPGTASSVLSFSSDILKPSPTAPGDILIKISHAALNPGGSIIMTLVPMIFRSKPSIPDSDFSGTISQIAPSTPSSSLRDLEIGSKVFGSVPLGQQVKNGKGVMAEYVVVPAEAVRKVPEGLKMEEAAGLPVAGCSALVLLEKAGLKAGMKVLVNGASGGIGSLFVPMAKNSVGGSGRVVAVCSGANAEMVRGLGADEVVDYKEFDPVEKHLAKMCEAEGFDVVVDCVGVQSMFQSCARFLKEGGPYVNIGPSAPSYTFGDMLYVLGQMAKNFLLPPWLGGVGRPYIQITAIPNLQDFERLAVMVEEGKLKMSIDSTWELKDALKAYEIMNSHRARGKVIVAMSA</sequence>
<keyword evidence="3" id="KW-1185">Reference proteome</keyword>
<dbReference type="InterPro" id="IPR013154">
    <property type="entry name" value="ADH-like_N"/>
</dbReference>